<organism evidence="1 2">
    <name type="scientific">Niabella yanshanensis</name>
    <dbReference type="NCBI Taxonomy" id="577386"/>
    <lineage>
        <taxon>Bacteria</taxon>
        <taxon>Pseudomonadati</taxon>
        <taxon>Bacteroidota</taxon>
        <taxon>Chitinophagia</taxon>
        <taxon>Chitinophagales</taxon>
        <taxon>Chitinophagaceae</taxon>
        <taxon>Niabella</taxon>
    </lineage>
</organism>
<protein>
    <submittedName>
        <fullName evidence="1">Uncharacterized protein</fullName>
    </submittedName>
</protein>
<sequence length="113" mass="13164">MIIPKGETFIITAVDSCKSQSATRFLYVIRYKKDFFVVDTTLVKTINPNVFNQFRLVRDKFKSMMYGVFAEHVLLNPQDLDKIDEVDKKFLIATIDIIKRQKKRLLSEGSDIN</sequence>
<dbReference type="EMBL" id="CP139960">
    <property type="protein sequence ID" value="WQD38817.1"/>
    <property type="molecule type" value="Genomic_DNA"/>
</dbReference>
<name>A0ABZ0W8J7_9BACT</name>
<dbReference type="RefSeq" id="WP_327138716.1">
    <property type="nucleotide sequence ID" value="NZ_CP139960.1"/>
</dbReference>
<evidence type="ECO:0000313" key="2">
    <source>
        <dbReference type="Proteomes" id="UP001325680"/>
    </source>
</evidence>
<dbReference type="Proteomes" id="UP001325680">
    <property type="component" value="Chromosome"/>
</dbReference>
<reference evidence="1 2" key="1">
    <citation type="submission" date="2023-12" db="EMBL/GenBank/DDBJ databases">
        <title>Genome sequencing and assembly of bacterial species from a model synthetic community.</title>
        <authorList>
            <person name="Hogle S.L."/>
        </authorList>
    </citation>
    <scope>NUCLEOTIDE SEQUENCE [LARGE SCALE GENOMIC DNA]</scope>
    <source>
        <strain evidence="1 2">HAMBI_3031</strain>
    </source>
</reference>
<gene>
    <name evidence="1" type="ORF">U0035_01495</name>
</gene>
<proteinExistence type="predicted"/>
<evidence type="ECO:0000313" key="1">
    <source>
        <dbReference type="EMBL" id="WQD38817.1"/>
    </source>
</evidence>
<keyword evidence="2" id="KW-1185">Reference proteome</keyword>
<accession>A0ABZ0W8J7</accession>